<protein>
    <submittedName>
        <fullName evidence="1">Head decoration protein</fullName>
    </submittedName>
</protein>
<gene>
    <name evidence="1" type="ORF">ACFFN1_06860</name>
</gene>
<evidence type="ECO:0000313" key="1">
    <source>
        <dbReference type="EMBL" id="MFB9776122.1"/>
    </source>
</evidence>
<dbReference type="Proteomes" id="UP001589707">
    <property type="component" value="Unassembled WGS sequence"/>
</dbReference>
<sequence>MDLTVITEKVGDDKASWLGSRHAVTNARTITIDRSSLTKETHYPEGYLPSGLPLAKSGNKYKPLGEGETLVGFLLTNQTVKTDGGDIVAPLLDHGRIIVKKLPVEFTAPSDAGAFIYV</sequence>
<accession>A0ABV5X2D3</accession>
<comment type="caution">
    <text evidence="1">The sequence shown here is derived from an EMBL/GenBank/DDBJ whole genome shotgun (WGS) entry which is preliminary data.</text>
</comment>
<keyword evidence="2" id="KW-1185">Reference proteome</keyword>
<name>A0ABV5X2D3_9MICO</name>
<proteinExistence type="predicted"/>
<organism evidence="1 2">
    <name type="scientific">Brevibacterium otitidis</name>
    <dbReference type="NCBI Taxonomy" id="53364"/>
    <lineage>
        <taxon>Bacteria</taxon>
        <taxon>Bacillati</taxon>
        <taxon>Actinomycetota</taxon>
        <taxon>Actinomycetes</taxon>
        <taxon>Micrococcales</taxon>
        <taxon>Brevibacteriaceae</taxon>
        <taxon>Brevibacterium</taxon>
    </lineage>
</organism>
<evidence type="ECO:0000313" key="2">
    <source>
        <dbReference type="Proteomes" id="UP001589707"/>
    </source>
</evidence>
<dbReference type="EMBL" id="JBHMAU010000046">
    <property type="protein sequence ID" value="MFB9776122.1"/>
    <property type="molecule type" value="Genomic_DNA"/>
</dbReference>
<reference evidence="1 2" key="1">
    <citation type="submission" date="2024-09" db="EMBL/GenBank/DDBJ databases">
        <authorList>
            <person name="Sun Q."/>
            <person name="Mori K."/>
        </authorList>
    </citation>
    <scope>NUCLEOTIDE SEQUENCE [LARGE SCALE GENOMIC DNA]</scope>
    <source>
        <strain evidence="1 2">JCM 11683</strain>
    </source>
</reference>
<dbReference type="RefSeq" id="WP_376839817.1">
    <property type="nucleotide sequence ID" value="NZ_JBHMAU010000046.1"/>
</dbReference>